<proteinExistence type="predicted"/>
<dbReference type="GO" id="GO:0006508">
    <property type="term" value="P:proteolysis"/>
    <property type="evidence" value="ECO:0007669"/>
    <property type="project" value="UniProtKB-KW"/>
</dbReference>
<dbReference type="PANTHER" id="PTHR33490:SF6">
    <property type="entry name" value="SLL1049 PROTEIN"/>
    <property type="match status" value="1"/>
</dbReference>
<dbReference type="PANTHER" id="PTHR33490">
    <property type="entry name" value="BLR5614 PROTEIN-RELATED"/>
    <property type="match status" value="1"/>
</dbReference>
<dbReference type="Proteomes" id="UP000295689">
    <property type="component" value="Unassembled WGS sequence"/>
</dbReference>
<evidence type="ECO:0000313" key="3">
    <source>
        <dbReference type="Proteomes" id="UP000295689"/>
    </source>
</evidence>
<accession>A0A4R2BLB9</accession>
<dbReference type="InterPro" id="IPR038765">
    <property type="entry name" value="Papain-like_cys_pep_sf"/>
</dbReference>
<dbReference type="AlphaFoldDB" id="A0A4R2BLB9"/>
<organism evidence="2 3">
    <name type="scientific">Mesobacillus foraminis</name>
    <dbReference type="NCBI Taxonomy" id="279826"/>
    <lineage>
        <taxon>Bacteria</taxon>
        <taxon>Bacillati</taxon>
        <taxon>Bacillota</taxon>
        <taxon>Bacilli</taxon>
        <taxon>Bacillales</taxon>
        <taxon>Bacillaceae</taxon>
        <taxon>Mesobacillus</taxon>
    </lineage>
</organism>
<keyword evidence="2" id="KW-0645">Protease</keyword>
<keyword evidence="2" id="KW-0378">Hydrolase</keyword>
<dbReference type="SMART" id="SM00460">
    <property type="entry name" value="TGc"/>
    <property type="match status" value="1"/>
</dbReference>
<evidence type="ECO:0000259" key="1">
    <source>
        <dbReference type="SMART" id="SM00460"/>
    </source>
</evidence>
<dbReference type="RefSeq" id="WP_132002371.1">
    <property type="nucleotide sequence ID" value="NZ_JABUHM010000001.1"/>
</dbReference>
<dbReference type="Pfam" id="PF01841">
    <property type="entry name" value="Transglut_core"/>
    <property type="match status" value="1"/>
</dbReference>
<dbReference type="InterPro" id="IPR002931">
    <property type="entry name" value="Transglutaminase-like"/>
</dbReference>
<comment type="caution">
    <text evidence="2">The sequence shown here is derived from an EMBL/GenBank/DDBJ whole genome shotgun (WGS) entry which is preliminary data.</text>
</comment>
<dbReference type="GO" id="GO:0008233">
    <property type="term" value="F:peptidase activity"/>
    <property type="evidence" value="ECO:0007669"/>
    <property type="project" value="UniProtKB-KW"/>
</dbReference>
<dbReference type="Gene3D" id="3.10.620.30">
    <property type="match status" value="1"/>
</dbReference>
<dbReference type="Pfam" id="PF08379">
    <property type="entry name" value="Bact_transglu_N"/>
    <property type="match status" value="1"/>
</dbReference>
<reference evidence="2 3" key="1">
    <citation type="journal article" date="2015" name="Stand. Genomic Sci.">
        <title>Genomic Encyclopedia of Bacterial and Archaeal Type Strains, Phase III: the genomes of soil and plant-associated and newly described type strains.</title>
        <authorList>
            <person name="Whitman W.B."/>
            <person name="Woyke T."/>
            <person name="Klenk H.P."/>
            <person name="Zhou Y."/>
            <person name="Lilburn T.G."/>
            <person name="Beck B.J."/>
            <person name="De Vos P."/>
            <person name="Vandamme P."/>
            <person name="Eisen J.A."/>
            <person name="Garrity G."/>
            <person name="Hugenholtz P."/>
            <person name="Kyrpides N.C."/>
        </authorList>
    </citation>
    <scope>NUCLEOTIDE SEQUENCE [LARGE SCALE GENOMIC DNA]</scope>
    <source>
        <strain evidence="2 3">CV53</strain>
    </source>
</reference>
<gene>
    <name evidence="2" type="ORF">EV146_102406</name>
</gene>
<feature type="domain" description="Transglutaminase-like" evidence="1">
    <location>
        <begin position="171"/>
        <end position="238"/>
    </location>
</feature>
<protein>
    <submittedName>
        <fullName evidence="2">Transglutaminase-like putative cysteine protease</fullName>
    </submittedName>
</protein>
<keyword evidence="3" id="KW-1185">Reference proteome</keyword>
<dbReference type="SUPFAM" id="SSF54001">
    <property type="entry name" value="Cysteine proteinases"/>
    <property type="match status" value="1"/>
</dbReference>
<dbReference type="InterPro" id="IPR013589">
    <property type="entry name" value="Bac_transglu_N"/>
</dbReference>
<dbReference type="EMBL" id="SLVV01000002">
    <property type="protein sequence ID" value="TCN27453.1"/>
    <property type="molecule type" value="Genomic_DNA"/>
</dbReference>
<sequence length="284" mass="32799">MKYEIVHTNTFYYDNYVDQSMNTIRLKPRTDECQRLLSYQNQITPASMTKEHIDIWGNNVETFFIPQKHNFLEVKTTSIVSIQRAPFIRRIDYSPEMKSIFHSQLFHDHYLYFLHDTFYTYLEKDQIEEAVTNIGDIEDPVQFSLELMRYLHEVFTYDTLSTNVNTNATVAFSLKKGVCQDYTHVMLSILRARGIPARYVSGYLYVGENSALVGDSATHAWVEVMAPGIGWIGLDPTNNVEALENHIRIGTGRDYSDVSPLQGVYRGGKQRLDVKVSVTMLMHN</sequence>
<evidence type="ECO:0000313" key="2">
    <source>
        <dbReference type="EMBL" id="TCN27453.1"/>
    </source>
</evidence>
<name>A0A4R2BLB9_9BACI</name>